<keyword evidence="3" id="KW-1185">Reference proteome</keyword>
<dbReference type="EMBL" id="JXRA01000048">
    <property type="protein sequence ID" value="KIO77034.1"/>
    <property type="molecule type" value="Genomic_DNA"/>
</dbReference>
<dbReference type="Pfam" id="PF03358">
    <property type="entry name" value="FMN_red"/>
    <property type="match status" value="1"/>
</dbReference>
<evidence type="ECO:0000313" key="3">
    <source>
        <dbReference type="Proteomes" id="UP000032049"/>
    </source>
</evidence>
<dbReference type="InterPro" id="IPR005025">
    <property type="entry name" value="FMN_Rdtase-like_dom"/>
</dbReference>
<dbReference type="GO" id="GO:0010181">
    <property type="term" value="F:FMN binding"/>
    <property type="evidence" value="ECO:0007669"/>
    <property type="project" value="TreeGrafter"/>
</dbReference>
<dbReference type="InterPro" id="IPR050712">
    <property type="entry name" value="NAD(P)H-dep_reductase"/>
</dbReference>
<accession>A0A0D0FWZ1</accession>
<dbReference type="Proteomes" id="UP000032049">
    <property type="component" value="Unassembled WGS sequence"/>
</dbReference>
<proteinExistence type="predicted"/>
<reference evidence="2 3" key="1">
    <citation type="submission" date="2015-01" db="EMBL/GenBank/DDBJ databases">
        <title>Draft genome sequence of Pedobacter sp. NL19 isolated from sludge of an effluent treatment pond in an abandoned uranium mine.</title>
        <authorList>
            <person name="Santos T."/>
            <person name="Caetano T."/>
            <person name="Covas C."/>
            <person name="Cruz A."/>
            <person name="Mendo S."/>
        </authorList>
    </citation>
    <scope>NUCLEOTIDE SEQUENCE [LARGE SCALE GENOMIC DNA]</scope>
    <source>
        <strain evidence="2 3">NL19</strain>
    </source>
</reference>
<dbReference type="SUPFAM" id="SSF52218">
    <property type="entry name" value="Flavoproteins"/>
    <property type="match status" value="1"/>
</dbReference>
<dbReference type="Gene3D" id="3.40.50.360">
    <property type="match status" value="1"/>
</dbReference>
<sequence>MENQRKNIIAISGSTRQNSTNHLLIKAIADLSADIFKLIVFEDLIALPAFNPDESFENTPQKVIAFRALLQNADGVLICTPEYAHGVPGVLKNAIDWTVSSAEFSSKPTVLITAATDGQYAHQSLMGTLKVIEAKNIENLQLLIPYAKTKVSAEGRITEEKTLGEIRALIDRFNQTLKN</sequence>
<dbReference type="AlphaFoldDB" id="A0A0D0FWZ1"/>
<gene>
    <name evidence="2" type="ORF">TH53_11750</name>
</gene>
<feature type="domain" description="NADPH-dependent FMN reductase-like" evidence="1">
    <location>
        <begin position="7"/>
        <end position="147"/>
    </location>
</feature>
<organism evidence="2 3">
    <name type="scientific">Pedobacter lusitanus</name>
    <dbReference type="NCBI Taxonomy" id="1503925"/>
    <lineage>
        <taxon>Bacteria</taxon>
        <taxon>Pseudomonadati</taxon>
        <taxon>Bacteroidota</taxon>
        <taxon>Sphingobacteriia</taxon>
        <taxon>Sphingobacteriales</taxon>
        <taxon>Sphingobacteriaceae</taxon>
        <taxon>Pedobacter</taxon>
    </lineage>
</organism>
<dbReference type="InterPro" id="IPR029039">
    <property type="entry name" value="Flavoprotein-like_sf"/>
</dbReference>
<dbReference type="PANTHER" id="PTHR30543:SF21">
    <property type="entry name" value="NAD(P)H-DEPENDENT FMN REDUCTASE LOT6"/>
    <property type="match status" value="1"/>
</dbReference>
<dbReference type="PANTHER" id="PTHR30543">
    <property type="entry name" value="CHROMATE REDUCTASE"/>
    <property type="match status" value="1"/>
</dbReference>
<comment type="caution">
    <text evidence="2">The sequence shown here is derived from an EMBL/GenBank/DDBJ whole genome shotgun (WGS) entry which is preliminary data.</text>
</comment>
<protein>
    <submittedName>
        <fullName evidence="2">Flavoprotein</fullName>
    </submittedName>
</protein>
<dbReference type="GO" id="GO:0005829">
    <property type="term" value="C:cytosol"/>
    <property type="evidence" value="ECO:0007669"/>
    <property type="project" value="TreeGrafter"/>
</dbReference>
<dbReference type="STRING" id="1503925.TH53_11750"/>
<evidence type="ECO:0000259" key="1">
    <source>
        <dbReference type="Pfam" id="PF03358"/>
    </source>
</evidence>
<dbReference type="OrthoDB" id="9812295at2"/>
<dbReference type="GO" id="GO:0016491">
    <property type="term" value="F:oxidoreductase activity"/>
    <property type="evidence" value="ECO:0007669"/>
    <property type="project" value="InterPro"/>
</dbReference>
<name>A0A0D0FWZ1_9SPHI</name>
<evidence type="ECO:0000313" key="2">
    <source>
        <dbReference type="EMBL" id="KIO77034.1"/>
    </source>
</evidence>
<dbReference type="RefSeq" id="WP_041882188.1">
    <property type="nucleotide sequence ID" value="NZ_CP157278.1"/>
</dbReference>